<dbReference type="STRING" id="1824.SAMN05444423_109223"/>
<evidence type="ECO:0000313" key="5">
    <source>
        <dbReference type="Proteomes" id="UP000017048"/>
    </source>
</evidence>
<dbReference type="SMART" id="SM00422">
    <property type="entry name" value="HTH_MERR"/>
    <property type="match status" value="1"/>
</dbReference>
<keyword evidence="1" id="KW-0238">DNA-binding</keyword>
<dbReference type="GO" id="GO:0003700">
    <property type="term" value="F:DNA-binding transcription factor activity"/>
    <property type="evidence" value="ECO:0007669"/>
    <property type="project" value="InterPro"/>
</dbReference>
<evidence type="ECO:0000313" key="4">
    <source>
        <dbReference type="EMBL" id="GAD85544.1"/>
    </source>
</evidence>
<dbReference type="AlphaFoldDB" id="U5EK98"/>
<dbReference type="Pfam" id="PF13411">
    <property type="entry name" value="MerR_1"/>
    <property type="match status" value="1"/>
</dbReference>
<dbReference type="Proteomes" id="UP000017048">
    <property type="component" value="Unassembled WGS sequence"/>
</dbReference>
<keyword evidence="5" id="KW-1185">Reference proteome</keyword>
<evidence type="ECO:0000256" key="1">
    <source>
        <dbReference type="ARBA" id="ARBA00023125"/>
    </source>
</evidence>
<comment type="caution">
    <text evidence="4">The sequence shown here is derived from an EMBL/GenBank/DDBJ whole genome shotgun (WGS) entry which is preliminary data.</text>
</comment>
<feature type="compositionally biased region" description="Polar residues" evidence="2">
    <location>
        <begin position="314"/>
        <end position="326"/>
    </location>
</feature>
<protein>
    <recommendedName>
        <fullName evidence="3">HTH merR-type domain-containing protein</fullName>
    </recommendedName>
</protein>
<dbReference type="InterPro" id="IPR000551">
    <property type="entry name" value="MerR-type_HTH_dom"/>
</dbReference>
<sequence>MTDSTRMTIGELAARTGVAVRTIRFYCDAGLLDVGRTAAGHRVFDGTAAERLALLRRLRALGIGLAAIADVLAGDRTVGEVIAAERAAVDAELAALSRRRSLLAAVGDAGPSALTMVAAVADPPVGRAALREFWHHQLAPLPRATIADFLDMNVPEPAPDASPEQVLAYAELVAAVGDPLLGAAMSDTIRHRGTPGVRDERRLLVDLAEACLAAAPLVAAQRAPAPGAVLDQYVDVHATARRRADTPAFRRELLAAAADAAPVRRYWQLTATLTPEVTSGAAHLWLFDALTVSVTAERGGRIPASPSGSRAAHGTTSTMSPGSSHS</sequence>
<reference evidence="4 5" key="1">
    <citation type="journal article" date="2014" name="BMC Genomics">
        <title>Genome based analysis of type-I polyketide synthase and nonribosomal peptide synthetase gene clusters in seven strains of five representative Nocardia species.</title>
        <authorList>
            <person name="Komaki H."/>
            <person name="Ichikawa N."/>
            <person name="Hosoyama A."/>
            <person name="Takahashi-Nakaguchi A."/>
            <person name="Matsuzawa T."/>
            <person name="Suzuki K."/>
            <person name="Fujita N."/>
            <person name="Gonoi T."/>
        </authorList>
    </citation>
    <scope>NUCLEOTIDE SEQUENCE [LARGE SCALE GENOMIC DNA]</scope>
    <source>
        <strain evidence="4 5">NBRC 15531</strain>
    </source>
</reference>
<accession>U5EK98</accession>
<evidence type="ECO:0000256" key="2">
    <source>
        <dbReference type="SAM" id="MobiDB-lite"/>
    </source>
</evidence>
<dbReference type="GeneID" id="91518094"/>
<dbReference type="PANTHER" id="PTHR30204:SF93">
    <property type="entry name" value="HTH MERR-TYPE DOMAIN-CONTAINING PROTEIN"/>
    <property type="match status" value="1"/>
</dbReference>
<feature type="domain" description="HTH merR-type" evidence="3">
    <location>
        <begin position="6"/>
        <end position="74"/>
    </location>
</feature>
<dbReference type="PRINTS" id="PR00040">
    <property type="entry name" value="HTHMERR"/>
</dbReference>
<feature type="region of interest" description="Disordered" evidence="2">
    <location>
        <begin position="300"/>
        <end position="326"/>
    </location>
</feature>
<dbReference type="PROSITE" id="PS50937">
    <property type="entry name" value="HTH_MERR_2"/>
    <property type="match status" value="1"/>
</dbReference>
<dbReference type="Gene3D" id="1.10.1660.10">
    <property type="match status" value="1"/>
</dbReference>
<dbReference type="EMBL" id="BAFO02000032">
    <property type="protein sequence ID" value="GAD85544.1"/>
    <property type="molecule type" value="Genomic_DNA"/>
</dbReference>
<dbReference type="GO" id="GO:0003677">
    <property type="term" value="F:DNA binding"/>
    <property type="evidence" value="ECO:0007669"/>
    <property type="project" value="UniProtKB-KW"/>
</dbReference>
<evidence type="ECO:0000259" key="3">
    <source>
        <dbReference type="PROSITE" id="PS50937"/>
    </source>
</evidence>
<dbReference type="InterPro" id="IPR009061">
    <property type="entry name" value="DNA-bd_dom_put_sf"/>
</dbReference>
<name>U5EK98_NOCAS</name>
<dbReference type="PANTHER" id="PTHR30204">
    <property type="entry name" value="REDOX-CYCLING DRUG-SENSING TRANSCRIPTIONAL ACTIVATOR SOXR"/>
    <property type="match status" value="1"/>
</dbReference>
<dbReference type="SUPFAM" id="SSF46955">
    <property type="entry name" value="Putative DNA-binding domain"/>
    <property type="match status" value="1"/>
</dbReference>
<organism evidence="4 5">
    <name type="scientific">Nocardia asteroides NBRC 15531</name>
    <dbReference type="NCBI Taxonomy" id="1110697"/>
    <lineage>
        <taxon>Bacteria</taxon>
        <taxon>Bacillati</taxon>
        <taxon>Actinomycetota</taxon>
        <taxon>Actinomycetes</taxon>
        <taxon>Mycobacteriales</taxon>
        <taxon>Nocardiaceae</taxon>
        <taxon>Nocardia</taxon>
    </lineage>
</organism>
<proteinExistence type="predicted"/>
<dbReference type="InterPro" id="IPR047057">
    <property type="entry name" value="MerR_fam"/>
</dbReference>
<gene>
    <name evidence="4" type="ORF">NCAST_32_00260</name>
</gene>
<dbReference type="eggNOG" id="COG0789">
    <property type="taxonomic scope" value="Bacteria"/>
</dbReference>
<dbReference type="RefSeq" id="WP_019047679.1">
    <property type="nucleotide sequence ID" value="NZ_BAFO02000032.1"/>
</dbReference>